<feature type="region of interest" description="Disordered" evidence="1">
    <location>
        <begin position="25"/>
        <end position="77"/>
    </location>
</feature>
<protein>
    <submittedName>
        <fullName evidence="3">Uncharacterized protein</fullName>
    </submittedName>
</protein>
<comment type="caution">
    <text evidence="3">The sequence shown here is derived from an EMBL/GenBank/DDBJ whole genome shotgun (WGS) entry which is preliminary data.</text>
</comment>
<accession>A0A1B8P425</accession>
<dbReference type="AlphaFoldDB" id="A0A1B8P425"/>
<dbReference type="PATRIC" id="fig|2746.7.peg.1415"/>
<feature type="region of interest" description="Disordered" evidence="1">
    <location>
        <begin position="98"/>
        <end position="121"/>
    </location>
</feature>
<gene>
    <name evidence="3" type="ORF">A8U91_01372</name>
</gene>
<evidence type="ECO:0000313" key="4">
    <source>
        <dbReference type="Proteomes" id="UP000092504"/>
    </source>
</evidence>
<reference evidence="3 4" key="1">
    <citation type="submission" date="2016-06" db="EMBL/GenBank/DDBJ databases">
        <title>Genome sequence of halotolerant plant growth promoting strain of Halomonas elongata HEK1 isolated from salterns of Rann of Kutch, Gujarat, India.</title>
        <authorList>
            <person name="Gaba S."/>
            <person name="Singh R.N."/>
            <person name="Abrol S."/>
            <person name="Kaushik R."/>
            <person name="Saxena A.K."/>
        </authorList>
    </citation>
    <scope>NUCLEOTIDE SEQUENCE [LARGE SCALE GENOMIC DNA]</scope>
    <source>
        <strain evidence="3 4">HEK1</strain>
    </source>
</reference>
<feature type="chain" id="PRO_5008611370" evidence="2">
    <location>
        <begin position="24"/>
        <end position="121"/>
    </location>
</feature>
<dbReference type="EMBL" id="MAJD01000001">
    <property type="protein sequence ID" value="OBX37024.1"/>
    <property type="molecule type" value="Genomic_DNA"/>
</dbReference>
<sequence>MMHVIKAAALMGAMALLSSMVMADHHEGGMSDDGHAGQPHDMSKMEGNNGEALVKDGGVQSGYNPERKSSGGILNDEAIVNDGGVQSNYNAEKAGTGGILDDGPIVEDGGVQSDYNAVAPL</sequence>
<evidence type="ECO:0000256" key="1">
    <source>
        <dbReference type="SAM" id="MobiDB-lite"/>
    </source>
</evidence>
<evidence type="ECO:0000313" key="3">
    <source>
        <dbReference type="EMBL" id="OBX37024.1"/>
    </source>
</evidence>
<organism evidence="3 4">
    <name type="scientific">Halomonas elongata</name>
    <dbReference type="NCBI Taxonomy" id="2746"/>
    <lineage>
        <taxon>Bacteria</taxon>
        <taxon>Pseudomonadati</taxon>
        <taxon>Pseudomonadota</taxon>
        <taxon>Gammaproteobacteria</taxon>
        <taxon>Oceanospirillales</taxon>
        <taxon>Halomonadaceae</taxon>
        <taxon>Halomonas</taxon>
    </lineage>
</organism>
<keyword evidence="2" id="KW-0732">Signal</keyword>
<feature type="signal peptide" evidence="2">
    <location>
        <begin position="1"/>
        <end position="23"/>
    </location>
</feature>
<name>A0A1B8P425_HALEL</name>
<evidence type="ECO:0000256" key="2">
    <source>
        <dbReference type="SAM" id="SignalP"/>
    </source>
</evidence>
<dbReference type="Proteomes" id="UP000092504">
    <property type="component" value="Unassembled WGS sequence"/>
</dbReference>
<proteinExistence type="predicted"/>
<feature type="compositionally biased region" description="Basic and acidic residues" evidence="1">
    <location>
        <begin position="25"/>
        <end position="35"/>
    </location>
</feature>